<reference evidence="6" key="1">
    <citation type="submission" date="2016-02" db="EMBL/GenBank/DDBJ databases">
        <title>Draft genome sequence of Microdochium bolleyi, a fungal endophyte of beachgrass.</title>
        <authorList>
            <consortium name="DOE Joint Genome Institute"/>
            <person name="David A.S."/>
            <person name="May G."/>
            <person name="Haridas S."/>
            <person name="Lim J."/>
            <person name="Wang M."/>
            <person name="Labutti K."/>
            <person name="Lipzen A."/>
            <person name="Barry K."/>
            <person name="Grigoriev I.V."/>
        </authorList>
    </citation>
    <scope>NUCLEOTIDE SEQUENCE [LARGE SCALE GENOMIC DNA]</scope>
    <source>
        <strain evidence="6">J235TASD1</strain>
    </source>
</reference>
<comment type="similarity">
    <text evidence="1">Belongs to the zinc-containing alcohol dehydrogenase family.</text>
</comment>
<sequence>MPYTMRALVGAGTGSGYQLAQDAPVPVPPPGMLLVRVHSVAFNPRDTHKTAGYSSNAATPISIGVNYNFAGTVAALGEGVTRFKVDDRVIACSFGPDATDKRNGGAFAEFALAEQDSSCHVLDTMDFAEACSISMGLVTMSQLSMTHGDGDNNSKNNTTVLISGGATPSGILAMQLLKMASYTPIVTCAPSDDDLCRKHGAAACFDDRSPACGADMRVHTDNGLLYALDCTADDVSMKMCYEAIGSGSDGSASYYFGLKKPANATAIKYTRRDVRADWTLAEGVQVLDGGLDNLSAALEGLKTGSAHNTKNLVVPLMV</sequence>
<accession>A0A136JCY9</accession>
<dbReference type="InterPro" id="IPR020843">
    <property type="entry name" value="ER"/>
</dbReference>
<dbReference type="STRING" id="196109.A0A136JCY9"/>
<dbReference type="SMART" id="SM00829">
    <property type="entry name" value="PKS_ER"/>
    <property type="match status" value="1"/>
</dbReference>
<dbReference type="Gene3D" id="3.90.180.10">
    <property type="entry name" value="Medium-chain alcohol dehydrogenases, catalytic domain"/>
    <property type="match status" value="1"/>
</dbReference>
<evidence type="ECO:0000313" key="6">
    <source>
        <dbReference type="Proteomes" id="UP000070501"/>
    </source>
</evidence>
<dbReference type="InParanoid" id="A0A136JCY9"/>
<evidence type="ECO:0000256" key="2">
    <source>
        <dbReference type="ARBA" id="ARBA00022857"/>
    </source>
</evidence>
<dbReference type="GO" id="GO:0016651">
    <property type="term" value="F:oxidoreductase activity, acting on NAD(P)H"/>
    <property type="evidence" value="ECO:0007669"/>
    <property type="project" value="InterPro"/>
</dbReference>
<organism evidence="5 6">
    <name type="scientific">Microdochium bolleyi</name>
    <dbReference type="NCBI Taxonomy" id="196109"/>
    <lineage>
        <taxon>Eukaryota</taxon>
        <taxon>Fungi</taxon>
        <taxon>Dikarya</taxon>
        <taxon>Ascomycota</taxon>
        <taxon>Pezizomycotina</taxon>
        <taxon>Sordariomycetes</taxon>
        <taxon>Xylariomycetidae</taxon>
        <taxon>Xylariales</taxon>
        <taxon>Microdochiaceae</taxon>
        <taxon>Microdochium</taxon>
    </lineage>
</organism>
<evidence type="ECO:0000313" key="5">
    <source>
        <dbReference type="EMBL" id="KXJ95006.1"/>
    </source>
</evidence>
<dbReference type="Gene3D" id="3.40.50.720">
    <property type="entry name" value="NAD(P)-binding Rossmann-like Domain"/>
    <property type="match status" value="1"/>
</dbReference>
<evidence type="ECO:0000256" key="3">
    <source>
        <dbReference type="ARBA" id="ARBA00023002"/>
    </source>
</evidence>
<dbReference type="InterPro" id="IPR011032">
    <property type="entry name" value="GroES-like_sf"/>
</dbReference>
<dbReference type="Proteomes" id="UP000070501">
    <property type="component" value="Unassembled WGS sequence"/>
</dbReference>
<keyword evidence="2" id="KW-0521">NADP</keyword>
<dbReference type="OrthoDB" id="48317at2759"/>
<keyword evidence="6" id="KW-1185">Reference proteome</keyword>
<dbReference type="InterPro" id="IPR047122">
    <property type="entry name" value="Trans-enoyl_RdTase-like"/>
</dbReference>
<dbReference type="InterPro" id="IPR036291">
    <property type="entry name" value="NAD(P)-bd_dom_sf"/>
</dbReference>
<protein>
    <submittedName>
        <fullName evidence="5">Chaperonin 10-like protein</fullName>
    </submittedName>
</protein>
<dbReference type="CDD" id="cd08249">
    <property type="entry name" value="enoyl_reductase_like"/>
    <property type="match status" value="1"/>
</dbReference>
<dbReference type="Pfam" id="PF08240">
    <property type="entry name" value="ADH_N"/>
    <property type="match status" value="1"/>
</dbReference>
<keyword evidence="3" id="KW-0560">Oxidoreductase</keyword>
<evidence type="ECO:0000256" key="1">
    <source>
        <dbReference type="ARBA" id="ARBA00008072"/>
    </source>
</evidence>
<dbReference type="SUPFAM" id="SSF50129">
    <property type="entry name" value="GroES-like"/>
    <property type="match status" value="1"/>
</dbReference>
<dbReference type="SUPFAM" id="SSF51735">
    <property type="entry name" value="NAD(P)-binding Rossmann-fold domains"/>
    <property type="match status" value="1"/>
</dbReference>
<evidence type="ECO:0000259" key="4">
    <source>
        <dbReference type="SMART" id="SM00829"/>
    </source>
</evidence>
<proteinExistence type="inferred from homology"/>
<name>A0A136JCY9_9PEZI</name>
<dbReference type="PANTHER" id="PTHR45348:SF6">
    <property type="entry name" value="TRANS-ENOYL REDUCTASE APDC"/>
    <property type="match status" value="1"/>
</dbReference>
<dbReference type="EMBL" id="KQ964246">
    <property type="protein sequence ID" value="KXJ95006.1"/>
    <property type="molecule type" value="Genomic_DNA"/>
</dbReference>
<dbReference type="InterPro" id="IPR013154">
    <property type="entry name" value="ADH-like_N"/>
</dbReference>
<dbReference type="AlphaFoldDB" id="A0A136JCY9"/>
<gene>
    <name evidence="5" type="ORF">Micbo1qcDRAFT_216632</name>
</gene>
<feature type="domain" description="Enoyl reductase (ER)" evidence="4">
    <location>
        <begin position="12"/>
        <end position="318"/>
    </location>
</feature>
<dbReference type="PANTHER" id="PTHR45348">
    <property type="entry name" value="HYPOTHETICAL OXIDOREDUCTASE (EUROFUNG)"/>
    <property type="match status" value="1"/>
</dbReference>